<gene>
    <name evidence="2" type="ORF">TPSB3V08_LOCUS10490</name>
</gene>
<organism evidence="2">
    <name type="scientific">Timema poppense</name>
    <name type="common">Walking stick</name>
    <dbReference type="NCBI Taxonomy" id="170557"/>
    <lineage>
        <taxon>Eukaryota</taxon>
        <taxon>Metazoa</taxon>
        <taxon>Ecdysozoa</taxon>
        <taxon>Arthropoda</taxon>
        <taxon>Hexapoda</taxon>
        <taxon>Insecta</taxon>
        <taxon>Pterygota</taxon>
        <taxon>Neoptera</taxon>
        <taxon>Polyneoptera</taxon>
        <taxon>Phasmatodea</taxon>
        <taxon>Timematodea</taxon>
        <taxon>Timematoidea</taxon>
        <taxon>Timematidae</taxon>
        <taxon>Timema</taxon>
    </lineage>
</organism>
<accession>A0A7R9DJA1</accession>
<dbReference type="AlphaFoldDB" id="A0A7R9DJA1"/>
<dbReference type="EMBL" id="OD009658">
    <property type="protein sequence ID" value="CAD7415672.1"/>
    <property type="molecule type" value="Genomic_DNA"/>
</dbReference>
<keyword evidence="1" id="KW-0472">Membrane</keyword>
<keyword evidence="1" id="KW-0812">Transmembrane</keyword>
<feature type="transmembrane region" description="Helical" evidence="1">
    <location>
        <begin position="467"/>
        <end position="496"/>
    </location>
</feature>
<proteinExistence type="predicted"/>
<keyword evidence="1" id="KW-1133">Transmembrane helix</keyword>
<protein>
    <submittedName>
        <fullName evidence="2">Uncharacterized protein</fullName>
    </submittedName>
</protein>
<evidence type="ECO:0000313" key="2">
    <source>
        <dbReference type="EMBL" id="CAD7415672.1"/>
    </source>
</evidence>
<sequence>MNHSCVLYPFREVSANPQNPGRSVLKGKDSSDSKDQSLLAKSANNYVSSLYARNQLDRRIDRAKEAAVGKVRPSLRGTTPFPFSFSRHCQLDLCSGCLLEGKVRPSLRGTTPFPFSFSRHCQLDLCSGCLLEGKVRPSLRGTTPFPFSFSRHCQLDLCSGCLLEGKVRPSLRGTTPFPFSFSRHCQLDLCSGCLLEGKVRPSLRGTTPFPFSFSRHCQLDLCSGCLLEGKVRPSLRGTTPFPFSFSRHCQLDLCSGCLLEGKLRLIQHKTEIALMIRQEGETKKRKQSLFLCAQLEHLRLQGQYYKMAGTLMEQQCRRNLEAPIDEMKLMFEHKFNNLPLRELEFHDRTVGKFVCVSRLRDTQLTQTDNVHKMSGVDFKEMNQHLPEKYAKQALLVHTGTFAKETKAELEELEHLLTNNVCETDSLVMAGKLRTLHTSVQELQLNLCNRDTVGVYYCHSRDTGGCAIVSAVILVGCAIVTAVILVGCANVTAVILVDAANSPPGQKKWLCGPQCSCDKNICSSLEGVIFILSPGE</sequence>
<reference evidence="2" key="1">
    <citation type="submission" date="2020-11" db="EMBL/GenBank/DDBJ databases">
        <authorList>
            <person name="Tran Van P."/>
        </authorList>
    </citation>
    <scope>NUCLEOTIDE SEQUENCE</scope>
</reference>
<name>A0A7R9DJA1_TIMPO</name>
<evidence type="ECO:0000256" key="1">
    <source>
        <dbReference type="SAM" id="Phobius"/>
    </source>
</evidence>